<comment type="caution">
    <text evidence="1">The sequence shown here is derived from an EMBL/GenBank/DDBJ whole genome shotgun (WGS) entry which is preliminary data.</text>
</comment>
<evidence type="ECO:0000313" key="1">
    <source>
        <dbReference type="EMBL" id="MEJ2871963.1"/>
    </source>
</evidence>
<protein>
    <submittedName>
        <fullName evidence="1">Uncharacterized protein</fullName>
    </submittedName>
</protein>
<dbReference type="Proteomes" id="UP001385809">
    <property type="component" value="Unassembled WGS sequence"/>
</dbReference>
<name>A0ABU8MYG3_9PSEU</name>
<organism evidence="1 2">
    <name type="scientific">Actinomycetospora aurantiaca</name>
    <dbReference type="NCBI Taxonomy" id="3129233"/>
    <lineage>
        <taxon>Bacteria</taxon>
        <taxon>Bacillati</taxon>
        <taxon>Actinomycetota</taxon>
        <taxon>Actinomycetes</taxon>
        <taxon>Pseudonocardiales</taxon>
        <taxon>Pseudonocardiaceae</taxon>
        <taxon>Actinomycetospora</taxon>
    </lineage>
</organism>
<sequence length="43" mass="4526">MLDADEVAADGTLREAYGAEDGTVVVIRPDGYVWSRSLAAVSV</sequence>
<keyword evidence="2" id="KW-1185">Reference proteome</keyword>
<reference evidence="1 2" key="1">
    <citation type="submission" date="2024-03" db="EMBL/GenBank/DDBJ databases">
        <title>Actinomycetospora sp. OC33-EN08, a novel actinomycete isolated from wild orchid (Aerides multiflora).</title>
        <authorList>
            <person name="Suriyachadkun C."/>
        </authorList>
    </citation>
    <scope>NUCLEOTIDE SEQUENCE [LARGE SCALE GENOMIC DNA]</scope>
    <source>
        <strain evidence="1 2">OC33-EN08</strain>
    </source>
</reference>
<gene>
    <name evidence="1" type="ORF">WCD74_29685</name>
</gene>
<dbReference type="RefSeq" id="WP_337698542.1">
    <property type="nucleotide sequence ID" value="NZ_JBBEGN010000034.1"/>
</dbReference>
<dbReference type="Gene3D" id="3.40.30.120">
    <property type="match status" value="1"/>
</dbReference>
<accession>A0ABU8MYG3</accession>
<dbReference type="EMBL" id="JBBEGN010000034">
    <property type="protein sequence ID" value="MEJ2871963.1"/>
    <property type="molecule type" value="Genomic_DNA"/>
</dbReference>
<proteinExistence type="predicted"/>
<evidence type="ECO:0000313" key="2">
    <source>
        <dbReference type="Proteomes" id="UP001385809"/>
    </source>
</evidence>